<dbReference type="GO" id="GO:0003697">
    <property type="term" value="F:single-stranded DNA binding"/>
    <property type="evidence" value="ECO:0007669"/>
    <property type="project" value="UniProtKB-UniRule"/>
</dbReference>
<evidence type="ECO:0000256" key="2">
    <source>
        <dbReference type="HAMAP-Rule" id="MF_00984"/>
    </source>
</evidence>
<evidence type="ECO:0000313" key="5">
    <source>
        <dbReference type="Proteomes" id="UP000011758"/>
    </source>
</evidence>
<accession>M2Q0X2</accession>
<proteinExistence type="inferred from homology"/>
<dbReference type="PATRIC" id="fig|999415.3.peg.1801"/>
<comment type="caution">
    <text evidence="2">Lacks conserved residue(s) required for the propagation of feature annotation.</text>
</comment>
<dbReference type="GO" id="GO:0009295">
    <property type="term" value="C:nucleoid"/>
    <property type="evidence" value="ECO:0007669"/>
    <property type="project" value="TreeGrafter"/>
</dbReference>
<dbReference type="RefSeq" id="WP_004804227.1">
    <property type="nucleotide sequence ID" value="NZ_KB446650.1"/>
</dbReference>
<dbReference type="InterPro" id="IPR011344">
    <property type="entry name" value="ssDNA-bd"/>
</dbReference>
<dbReference type="PANTHER" id="PTHR10302:SF27">
    <property type="entry name" value="SINGLE-STRANDED DNA-BINDING PROTEIN"/>
    <property type="match status" value="1"/>
</dbReference>
<dbReference type="SUPFAM" id="SSF50249">
    <property type="entry name" value="Nucleic acid-binding proteins"/>
    <property type="match status" value="1"/>
</dbReference>
<dbReference type="PROSITE" id="PS50935">
    <property type="entry name" value="SSB"/>
    <property type="match status" value="1"/>
</dbReference>
<dbReference type="GO" id="GO:0006260">
    <property type="term" value="P:DNA replication"/>
    <property type="evidence" value="ECO:0007669"/>
    <property type="project" value="InterPro"/>
</dbReference>
<dbReference type="PIRSF" id="PIRSF002070">
    <property type="entry name" value="SSB"/>
    <property type="match status" value="1"/>
</dbReference>
<dbReference type="STRING" id="999415.HMPREF9943_01774"/>
<dbReference type="NCBIfam" id="TIGR00621">
    <property type="entry name" value="ssb"/>
    <property type="match status" value="1"/>
</dbReference>
<dbReference type="InterPro" id="IPR012340">
    <property type="entry name" value="NA-bd_OB-fold"/>
</dbReference>
<name>M2Q0X2_9FIRM</name>
<protein>
    <recommendedName>
        <fullName evidence="2 3">Single-stranded DNA-binding protein</fullName>
        <shortName evidence="2">SSB</shortName>
    </recommendedName>
</protein>
<dbReference type="BioCyc" id="ECAT999415-HMP:GTTI-1839-MONOMER"/>
<gene>
    <name evidence="4" type="ORF">HMPREF9943_01774</name>
</gene>
<dbReference type="HAMAP" id="MF_00984">
    <property type="entry name" value="SSB"/>
    <property type="match status" value="1"/>
</dbReference>
<sequence>MINRVVLVGRMTRDPELRRTGSGKAVTSFSLALDRGFTTQDGQSADFIPVVVWNKAAESVAQYCQKGSLVGVDGSLRSRSYDNNQGQRVFVVEVLADRVRFLESKNARLGSAPSQPQMQPGQQDNFYDMKSVDLENDFDESVNTFDIMEDDLQF</sequence>
<comment type="subunit">
    <text evidence="2">Homotetramer.</text>
</comment>
<reference evidence="4 5" key="1">
    <citation type="submission" date="2013-02" db="EMBL/GenBank/DDBJ databases">
        <title>The Genome Sequence of Lactobacillus catenaformis F0143.</title>
        <authorList>
            <consortium name="The Broad Institute Genome Sequencing Platform"/>
            <person name="Earl A."/>
            <person name="Ward D."/>
            <person name="Feldgarden M."/>
            <person name="Gevers D."/>
            <person name="Izard J."/>
            <person name="Blanton J.M."/>
            <person name="Mathney J."/>
            <person name="Dewhirst F.E."/>
            <person name="Young S.K."/>
            <person name="Zeng Q."/>
            <person name="Gargeya S."/>
            <person name="Fitzgerald M."/>
            <person name="Haas B."/>
            <person name="Abouelleil A."/>
            <person name="Alvarado L."/>
            <person name="Arachchi H.M."/>
            <person name="Berlin A."/>
            <person name="Chapman S.B."/>
            <person name="Gearin G."/>
            <person name="Goldberg J."/>
            <person name="Griggs A."/>
            <person name="Gujja S."/>
            <person name="Hansen M."/>
            <person name="Heiman D."/>
            <person name="Howarth C."/>
            <person name="Larimer J."/>
            <person name="Lui A."/>
            <person name="MacDonald P.J.P."/>
            <person name="McCowen C."/>
            <person name="Montmayeur A."/>
            <person name="Murphy C."/>
            <person name="Neiman D."/>
            <person name="Pearson M."/>
            <person name="Priest M."/>
            <person name="Roberts A."/>
            <person name="Saif S."/>
            <person name="Shea T."/>
            <person name="Sisk P."/>
            <person name="Stolte C."/>
            <person name="Sykes S."/>
            <person name="Wortman J."/>
            <person name="Nusbaum C."/>
            <person name="Birren B."/>
        </authorList>
    </citation>
    <scope>NUCLEOTIDE SEQUENCE [LARGE SCALE GENOMIC DNA]</scope>
    <source>
        <strain evidence="4 5">OT 569</strain>
    </source>
</reference>
<dbReference type="PANTHER" id="PTHR10302">
    <property type="entry name" value="SINGLE-STRANDED DNA-BINDING PROTEIN"/>
    <property type="match status" value="1"/>
</dbReference>
<keyword evidence="1 2" id="KW-0238">DNA-binding</keyword>
<evidence type="ECO:0000256" key="3">
    <source>
        <dbReference type="PIRNR" id="PIRNR002070"/>
    </source>
</evidence>
<dbReference type="EMBL" id="AGEJ01000027">
    <property type="protein sequence ID" value="EMD15941.1"/>
    <property type="molecule type" value="Genomic_DNA"/>
</dbReference>
<keyword evidence="5" id="KW-1185">Reference proteome</keyword>
<organism evidence="4 5">
    <name type="scientific">Eggerthia catenaformis OT 569 = DSM 20559</name>
    <dbReference type="NCBI Taxonomy" id="999415"/>
    <lineage>
        <taxon>Bacteria</taxon>
        <taxon>Bacillati</taxon>
        <taxon>Bacillota</taxon>
        <taxon>Erysipelotrichia</taxon>
        <taxon>Erysipelotrichales</taxon>
        <taxon>Coprobacillaceae</taxon>
        <taxon>Eggerthia</taxon>
    </lineage>
</organism>
<comment type="caution">
    <text evidence="4">The sequence shown here is derived from an EMBL/GenBank/DDBJ whole genome shotgun (WGS) entry which is preliminary data.</text>
</comment>
<dbReference type="AlphaFoldDB" id="M2Q0X2"/>
<dbReference type="CDD" id="cd04496">
    <property type="entry name" value="SSB_OBF"/>
    <property type="match status" value="1"/>
</dbReference>
<dbReference type="InterPro" id="IPR000424">
    <property type="entry name" value="Primosome_PriB/ssb"/>
</dbReference>
<dbReference type="OrthoDB" id="9809878at2"/>
<dbReference type="Proteomes" id="UP000011758">
    <property type="component" value="Unassembled WGS sequence"/>
</dbReference>
<dbReference type="Gene3D" id="2.40.50.140">
    <property type="entry name" value="Nucleic acid-binding proteins"/>
    <property type="match status" value="1"/>
</dbReference>
<dbReference type="Pfam" id="PF00436">
    <property type="entry name" value="SSB"/>
    <property type="match status" value="1"/>
</dbReference>
<evidence type="ECO:0000313" key="4">
    <source>
        <dbReference type="EMBL" id="EMD15941.1"/>
    </source>
</evidence>
<dbReference type="eggNOG" id="COG0629">
    <property type="taxonomic scope" value="Bacteria"/>
</dbReference>
<evidence type="ECO:0000256" key="1">
    <source>
        <dbReference type="ARBA" id="ARBA00023125"/>
    </source>
</evidence>